<evidence type="ECO:0000313" key="4">
    <source>
        <dbReference type="EMBL" id="KAJ9134292.1"/>
    </source>
</evidence>
<dbReference type="InterPro" id="IPR002110">
    <property type="entry name" value="Ankyrin_rpt"/>
</dbReference>
<dbReference type="PROSITE" id="PS50297">
    <property type="entry name" value="ANK_REP_REGION"/>
    <property type="match status" value="3"/>
</dbReference>
<dbReference type="Gene3D" id="1.25.40.20">
    <property type="entry name" value="Ankyrin repeat-containing domain"/>
    <property type="match status" value="2"/>
</dbReference>
<accession>A0AA38VLW0</accession>
<evidence type="ECO:0008006" key="6">
    <source>
        <dbReference type="Google" id="ProtNLM"/>
    </source>
</evidence>
<dbReference type="PANTHER" id="PTHR24173:SF74">
    <property type="entry name" value="ANKYRIN REPEAT DOMAIN-CONTAINING PROTEIN 16"/>
    <property type="match status" value="1"/>
</dbReference>
<dbReference type="SMART" id="SM00248">
    <property type="entry name" value="ANK"/>
    <property type="match status" value="5"/>
</dbReference>
<evidence type="ECO:0000256" key="2">
    <source>
        <dbReference type="ARBA" id="ARBA00023043"/>
    </source>
</evidence>
<organism evidence="4 5">
    <name type="scientific">Pleurostoma richardsiae</name>
    <dbReference type="NCBI Taxonomy" id="41990"/>
    <lineage>
        <taxon>Eukaryota</taxon>
        <taxon>Fungi</taxon>
        <taxon>Dikarya</taxon>
        <taxon>Ascomycota</taxon>
        <taxon>Pezizomycotina</taxon>
        <taxon>Sordariomycetes</taxon>
        <taxon>Sordariomycetidae</taxon>
        <taxon>Calosphaeriales</taxon>
        <taxon>Pleurostomataceae</taxon>
        <taxon>Pleurostoma</taxon>
    </lineage>
</organism>
<feature type="repeat" description="ANK" evidence="3">
    <location>
        <begin position="197"/>
        <end position="229"/>
    </location>
</feature>
<dbReference type="Proteomes" id="UP001174694">
    <property type="component" value="Unassembled WGS sequence"/>
</dbReference>
<feature type="repeat" description="ANK" evidence="3">
    <location>
        <begin position="131"/>
        <end position="163"/>
    </location>
</feature>
<evidence type="ECO:0000256" key="1">
    <source>
        <dbReference type="ARBA" id="ARBA00022737"/>
    </source>
</evidence>
<dbReference type="PANTHER" id="PTHR24173">
    <property type="entry name" value="ANKYRIN REPEAT CONTAINING"/>
    <property type="match status" value="1"/>
</dbReference>
<feature type="repeat" description="ANK" evidence="3">
    <location>
        <begin position="98"/>
        <end position="130"/>
    </location>
</feature>
<dbReference type="PROSITE" id="PS50088">
    <property type="entry name" value="ANK_REPEAT"/>
    <property type="match status" value="4"/>
</dbReference>
<feature type="repeat" description="ANK" evidence="3">
    <location>
        <begin position="164"/>
        <end position="196"/>
    </location>
</feature>
<keyword evidence="1" id="KW-0677">Repeat</keyword>
<name>A0AA38VLW0_9PEZI</name>
<dbReference type="Pfam" id="PF12796">
    <property type="entry name" value="Ank_2"/>
    <property type="match status" value="2"/>
</dbReference>
<comment type="caution">
    <text evidence="4">The sequence shown here is derived from an EMBL/GenBank/DDBJ whole genome shotgun (WGS) entry which is preliminary data.</text>
</comment>
<sequence>MVENEVRAFAGEINCELDRLIYSGHDKAVRHQKRHTAEIAREMTTTIDVIPEQSVQDCDWNALRELARKAIAEDDTALMREVVLSRNFEIDSVVDDHHGWNSLMLASYAGRKEQARLLLEAGADPDHRDLCRNSPLIIAAREEFREVLVELIRHGADTEQRDGRGYTAAMVAARFGNADVLEALLQKGADVDAALPNGRTALHIAAATGQPAIVCLLWKYGCRRDVRDKSGKTPLDLAKEENQHGAEKILLASLGEFEEFVELDGDSESSIERRKPRHGHLKDMFAGVI</sequence>
<dbReference type="AlphaFoldDB" id="A0AA38VLW0"/>
<reference evidence="4" key="1">
    <citation type="submission" date="2022-07" db="EMBL/GenBank/DDBJ databases">
        <title>Fungi with potential for degradation of polypropylene.</title>
        <authorList>
            <person name="Gostincar C."/>
        </authorList>
    </citation>
    <scope>NUCLEOTIDE SEQUENCE</scope>
    <source>
        <strain evidence="4">EXF-13308</strain>
    </source>
</reference>
<dbReference type="EMBL" id="JANBVO010000044">
    <property type="protein sequence ID" value="KAJ9134292.1"/>
    <property type="molecule type" value="Genomic_DNA"/>
</dbReference>
<protein>
    <recommendedName>
        <fullName evidence="6">Ankyrin repeat protein</fullName>
    </recommendedName>
</protein>
<keyword evidence="2 3" id="KW-0040">ANK repeat</keyword>
<proteinExistence type="predicted"/>
<keyword evidence="5" id="KW-1185">Reference proteome</keyword>
<dbReference type="SUPFAM" id="SSF48403">
    <property type="entry name" value="Ankyrin repeat"/>
    <property type="match status" value="1"/>
</dbReference>
<gene>
    <name evidence="4" type="ORF">NKR23_g10251</name>
</gene>
<evidence type="ECO:0000256" key="3">
    <source>
        <dbReference type="PROSITE-ProRule" id="PRU00023"/>
    </source>
</evidence>
<evidence type="ECO:0000313" key="5">
    <source>
        <dbReference type="Proteomes" id="UP001174694"/>
    </source>
</evidence>
<dbReference type="InterPro" id="IPR036770">
    <property type="entry name" value="Ankyrin_rpt-contain_sf"/>
</dbReference>